<feature type="transmembrane region" description="Helical" evidence="9">
    <location>
        <begin position="302"/>
        <end position="321"/>
    </location>
</feature>
<keyword evidence="12" id="KW-1185">Reference proteome</keyword>
<dbReference type="Pfam" id="PF00672">
    <property type="entry name" value="HAMP"/>
    <property type="match status" value="1"/>
</dbReference>
<dbReference type="SMART" id="SM00304">
    <property type="entry name" value="HAMP"/>
    <property type="match status" value="1"/>
</dbReference>
<protein>
    <submittedName>
        <fullName evidence="11">HAMP domain-containing protein</fullName>
    </submittedName>
</protein>
<dbReference type="SUPFAM" id="SSF55874">
    <property type="entry name" value="ATPase domain of HSP90 chaperone/DNA topoisomerase II/histidine kinase"/>
    <property type="match status" value="1"/>
</dbReference>
<dbReference type="Gene3D" id="6.10.340.10">
    <property type="match status" value="1"/>
</dbReference>
<evidence type="ECO:0000259" key="10">
    <source>
        <dbReference type="PROSITE" id="PS50885"/>
    </source>
</evidence>
<organism evidence="11 12">
    <name type="scientific">Paenibacillus glycinis</name>
    <dbReference type="NCBI Taxonomy" id="2697035"/>
    <lineage>
        <taxon>Bacteria</taxon>
        <taxon>Bacillati</taxon>
        <taxon>Bacillota</taxon>
        <taxon>Bacilli</taxon>
        <taxon>Bacillales</taxon>
        <taxon>Paenibacillaceae</taxon>
        <taxon>Paenibacillus</taxon>
    </lineage>
</organism>
<dbReference type="InterPro" id="IPR010559">
    <property type="entry name" value="Sig_transdc_His_kin_internal"/>
</dbReference>
<evidence type="ECO:0000256" key="9">
    <source>
        <dbReference type="SAM" id="Phobius"/>
    </source>
</evidence>
<comment type="subcellular location">
    <subcellularLocation>
        <location evidence="1">Cell membrane</location>
        <topology evidence="1">Multi-pass membrane protein</topology>
    </subcellularLocation>
</comment>
<keyword evidence="7 9" id="KW-1133">Transmembrane helix</keyword>
<dbReference type="Pfam" id="PF02518">
    <property type="entry name" value="HATPase_c"/>
    <property type="match status" value="1"/>
</dbReference>
<comment type="caution">
    <text evidence="11">The sequence shown here is derived from an EMBL/GenBank/DDBJ whole genome shotgun (WGS) entry which is preliminary data.</text>
</comment>
<accession>A0ABW9XTV2</accession>
<dbReference type="Proteomes" id="UP000665561">
    <property type="component" value="Unassembled WGS sequence"/>
</dbReference>
<evidence type="ECO:0000313" key="11">
    <source>
        <dbReference type="EMBL" id="NBD25766.1"/>
    </source>
</evidence>
<dbReference type="Pfam" id="PF06580">
    <property type="entry name" value="His_kinase"/>
    <property type="match status" value="1"/>
</dbReference>
<proteinExistence type="predicted"/>
<dbReference type="PANTHER" id="PTHR34220">
    <property type="entry name" value="SENSOR HISTIDINE KINASE YPDA"/>
    <property type="match status" value="1"/>
</dbReference>
<evidence type="ECO:0000313" key="12">
    <source>
        <dbReference type="Proteomes" id="UP000665561"/>
    </source>
</evidence>
<dbReference type="InterPro" id="IPR033479">
    <property type="entry name" value="dCache_1"/>
</dbReference>
<reference evidence="11 12" key="1">
    <citation type="submission" date="2020-01" db="EMBL/GenBank/DDBJ databases">
        <title>Paenibacillus soybeanensis sp. nov. isolated from the nodules of soybean (Glycine max(L.) Merr).</title>
        <authorList>
            <person name="Wang H."/>
        </authorList>
    </citation>
    <scope>NUCLEOTIDE SEQUENCE [LARGE SCALE GENOMIC DNA]</scope>
    <source>
        <strain evidence="11 12">T1</strain>
    </source>
</reference>
<dbReference type="InterPro" id="IPR003594">
    <property type="entry name" value="HATPase_dom"/>
</dbReference>
<feature type="domain" description="HAMP" evidence="10">
    <location>
        <begin position="323"/>
        <end position="375"/>
    </location>
</feature>
<evidence type="ECO:0000256" key="5">
    <source>
        <dbReference type="ARBA" id="ARBA00022692"/>
    </source>
</evidence>
<dbReference type="InterPro" id="IPR050640">
    <property type="entry name" value="Bact_2-comp_sensor_kinase"/>
</dbReference>
<keyword evidence="6" id="KW-0418">Kinase</keyword>
<sequence>MRIPHKLMRYYRRLPLRMKLLLWIFPLLLLPDIAIGEYSYHVAAKQVLSKMDESQKSLANETVSHLDYFSKDILDIYYYLYLSTELHTVLLNRDQDLDPNLTQNVFQSINRLMVTRQFFKSLAIYGINGKMVEFGNLPAVSYDDFMKTASYRTVFANAGQGTWDIQDAAAPIFLRSPSPRIIFARPYSDLVNLDLQGFVVIGIDETELRRSYASESPGVETLVTNNDGEIISDSQGRWIGQSIRQTPYYQSQAGRALKEVDWAPPSSSWLITHERSKLTGWHVIVVRPRSELIGQLKPIKSFTLLVIIGLLILAISCTWYISTWFTKPITQLLASMRKVQKGDFTQSISVVDEDELSQLNRGYNTMVRRVGQLIEEVYQVELKQKDSELKLLQSQINPHFLYNTLNSVSLFALQHGDHQVAQMIYALSTFFRMNLSGGKDLITLGEELQLVESYLFLQKIRFGDKIDYEVELDPAAADFPIPKLLIQPFVENAIVHGIEPLEEPGYIGISAEAEDGMLIIQVRDNGSGMTPERLSGIDDDPGYAIANIKERVRLHYGDEASIDIQSALGAGTIVRLKIRWRKERMEC</sequence>
<keyword evidence="3" id="KW-0597">Phosphoprotein</keyword>
<evidence type="ECO:0000256" key="4">
    <source>
        <dbReference type="ARBA" id="ARBA00022679"/>
    </source>
</evidence>
<dbReference type="PROSITE" id="PS50885">
    <property type="entry name" value="HAMP"/>
    <property type="match status" value="1"/>
</dbReference>
<dbReference type="SUPFAM" id="SSF158472">
    <property type="entry name" value="HAMP domain-like"/>
    <property type="match status" value="1"/>
</dbReference>
<gene>
    <name evidence="11" type="ORF">GT019_17985</name>
</gene>
<dbReference type="RefSeq" id="WP_161744573.1">
    <property type="nucleotide sequence ID" value="NZ_JAAAMV010000015.1"/>
</dbReference>
<keyword evidence="2" id="KW-1003">Cell membrane</keyword>
<evidence type="ECO:0000256" key="1">
    <source>
        <dbReference type="ARBA" id="ARBA00004651"/>
    </source>
</evidence>
<evidence type="ECO:0000256" key="7">
    <source>
        <dbReference type="ARBA" id="ARBA00022989"/>
    </source>
</evidence>
<dbReference type="InterPro" id="IPR036890">
    <property type="entry name" value="HATPase_C_sf"/>
</dbReference>
<dbReference type="PANTHER" id="PTHR34220:SF7">
    <property type="entry name" value="SENSOR HISTIDINE KINASE YPDA"/>
    <property type="match status" value="1"/>
</dbReference>
<evidence type="ECO:0000256" key="6">
    <source>
        <dbReference type="ARBA" id="ARBA00022777"/>
    </source>
</evidence>
<name>A0ABW9XTV2_9BACL</name>
<keyword evidence="4" id="KW-0808">Transferase</keyword>
<dbReference type="Pfam" id="PF02743">
    <property type="entry name" value="dCache_1"/>
    <property type="match status" value="1"/>
</dbReference>
<keyword evidence="5 9" id="KW-0812">Transmembrane</keyword>
<dbReference type="Gene3D" id="3.30.565.10">
    <property type="entry name" value="Histidine kinase-like ATPase, C-terminal domain"/>
    <property type="match status" value="1"/>
</dbReference>
<evidence type="ECO:0000256" key="8">
    <source>
        <dbReference type="ARBA" id="ARBA00023136"/>
    </source>
</evidence>
<keyword evidence="8 9" id="KW-0472">Membrane</keyword>
<dbReference type="EMBL" id="JAAAMV010000015">
    <property type="protein sequence ID" value="NBD25766.1"/>
    <property type="molecule type" value="Genomic_DNA"/>
</dbReference>
<evidence type="ECO:0000256" key="2">
    <source>
        <dbReference type="ARBA" id="ARBA00022475"/>
    </source>
</evidence>
<dbReference type="InterPro" id="IPR003660">
    <property type="entry name" value="HAMP_dom"/>
</dbReference>
<dbReference type="CDD" id="cd06225">
    <property type="entry name" value="HAMP"/>
    <property type="match status" value="1"/>
</dbReference>
<evidence type="ECO:0000256" key="3">
    <source>
        <dbReference type="ARBA" id="ARBA00022553"/>
    </source>
</evidence>